<organism evidence="1">
    <name type="scientific">Gongylonema pulchrum</name>
    <dbReference type="NCBI Taxonomy" id="637853"/>
    <lineage>
        <taxon>Eukaryota</taxon>
        <taxon>Metazoa</taxon>
        <taxon>Ecdysozoa</taxon>
        <taxon>Nematoda</taxon>
        <taxon>Chromadorea</taxon>
        <taxon>Rhabditida</taxon>
        <taxon>Spirurina</taxon>
        <taxon>Spiruromorpha</taxon>
        <taxon>Spiruroidea</taxon>
        <taxon>Gongylonematidae</taxon>
        <taxon>Gongylonema</taxon>
    </lineage>
</organism>
<dbReference type="Gene3D" id="2.110.10.10">
    <property type="entry name" value="Hemopexin-like domain"/>
    <property type="match status" value="1"/>
</dbReference>
<protein>
    <submittedName>
        <fullName evidence="1">Yellow-e</fullName>
    </submittedName>
</protein>
<name>A0A183D2E0_9BILA</name>
<dbReference type="AlphaFoldDB" id="A0A183D2E0"/>
<evidence type="ECO:0000313" key="1">
    <source>
        <dbReference type="WBParaSite" id="GPUH_0000288601-mRNA-1"/>
    </source>
</evidence>
<dbReference type="InterPro" id="IPR036375">
    <property type="entry name" value="Hemopexin-like_dom_sf"/>
</dbReference>
<dbReference type="WBParaSite" id="GPUH_0000288601-mRNA-1">
    <property type="protein sequence ID" value="GPUH_0000288601-mRNA-1"/>
    <property type="gene ID" value="GPUH_0000288601"/>
</dbReference>
<dbReference type="SUPFAM" id="SSF50923">
    <property type="entry name" value="Hemopexin-like domain"/>
    <property type="match status" value="1"/>
</dbReference>
<sequence>LFIYQRSGKVEIGYPRIIASTWHGIPEQASAAVTFNNDLYFFDANRAYKFHTVNMTASPAIDISHLWRFCPVAMKISCGTHAPRISSIIYLQSLLLPLLLFTESVVISHCSPSHFLCYF</sequence>
<accession>A0A183D2E0</accession>
<reference evidence="1" key="1">
    <citation type="submission" date="2016-06" db="UniProtKB">
        <authorList>
            <consortium name="WormBaseParasite"/>
        </authorList>
    </citation>
    <scope>IDENTIFICATION</scope>
</reference>
<proteinExistence type="predicted"/>